<accession>A0A1H3VIS6</accession>
<dbReference type="STRING" id="71657.SAMN02982996_00039"/>
<proteinExistence type="predicted"/>
<sequence>MKRFALMLLLATGFVNAVAANKQPVWEGANLLISQKGIAKRSALLHANGSFPKGAVLTSVLWRYELLSRNSTGLHASLCIPGQCVRLNGQNGSTEMFAGLSAETPFYLVFHVPGKGALRQPMRVTKYQLIVNYAKK</sequence>
<keyword evidence="3" id="KW-1185">Reference proteome</keyword>
<dbReference type="EMBL" id="FNQS01000001">
    <property type="protein sequence ID" value="SDZ74675.1"/>
    <property type="molecule type" value="Genomic_DNA"/>
</dbReference>
<dbReference type="InterPro" id="IPR009420">
    <property type="entry name" value="FlhE"/>
</dbReference>
<name>A0A1H3VIS6_9GAMM</name>
<keyword evidence="2" id="KW-0282">Flagellum</keyword>
<dbReference type="RefSeq" id="WP_139171446.1">
    <property type="nucleotide sequence ID" value="NZ_FNQS01000001.1"/>
</dbReference>
<evidence type="ECO:0000313" key="3">
    <source>
        <dbReference type="Proteomes" id="UP000187280"/>
    </source>
</evidence>
<organism evidence="2 3">
    <name type="scientific">Lonsdalea quercina</name>
    <dbReference type="NCBI Taxonomy" id="71657"/>
    <lineage>
        <taxon>Bacteria</taxon>
        <taxon>Pseudomonadati</taxon>
        <taxon>Pseudomonadota</taxon>
        <taxon>Gammaproteobacteria</taxon>
        <taxon>Enterobacterales</taxon>
        <taxon>Pectobacteriaceae</taxon>
        <taxon>Lonsdalea</taxon>
    </lineage>
</organism>
<evidence type="ECO:0000256" key="1">
    <source>
        <dbReference type="SAM" id="SignalP"/>
    </source>
</evidence>
<dbReference type="Proteomes" id="UP000187280">
    <property type="component" value="Unassembled WGS sequence"/>
</dbReference>
<dbReference type="Pfam" id="PF06366">
    <property type="entry name" value="FlhE"/>
    <property type="match status" value="1"/>
</dbReference>
<keyword evidence="2" id="KW-0966">Cell projection</keyword>
<feature type="signal peptide" evidence="1">
    <location>
        <begin position="1"/>
        <end position="19"/>
    </location>
</feature>
<keyword evidence="1" id="KW-0732">Signal</keyword>
<evidence type="ECO:0000313" key="2">
    <source>
        <dbReference type="EMBL" id="SDZ74675.1"/>
    </source>
</evidence>
<reference evidence="2 3" key="1">
    <citation type="submission" date="2016-10" db="EMBL/GenBank/DDBJ databases">
        <authorList>
            <person name="de Groot N.N."/>
        </authorList>
    </citation>
    <scope>NUCLEOTIDE SEQUENCE [LARGE SCALE GENOMIC DNA]</scope>
    <source>
        <strain evidence="2 3">ATCC 29281</strain>
    </source>
</reference>
<dbReference type="eggNOG" id="ENOG502ZRXW">
    <property type="taxonomic scope" value="Bacteria"/>
</dbReference>
<dbReference type="AlphaFoldDB" id="A0A1H3VIS6"/>
<dbReference type="GeneID" id="97762990"/>
<protein>
    <submittedName>
        <fullName evidence="2">Flagellar protein FlhE</fullName>
    </submittedName>
</protein>
<feature type="chain" id="PRO_5010555138" evidence="1">
    <location>
        <begin position="20"/>
        <end position="136"/>
    </location>
</feature>
<keyword evidence="2" id="KW-0969">Cilium</keyword>
<gene>
    <name evidence="2" type="ORF">SAMN02982996_00039</name>
</gene>